<dbReference type="SMART" id="SM00150">
    <property type="entry name" value="SPEC"/>
    <property type="match status" value="3"/>
</dbReference>
<dbReference type="Proteomes" id="UP000274131">
    <property type="component" value="Unassembled WGS sequence"/>
</dbReference>
<evidence type="ECO:0000256" key="2">
    <source>
        <dbReference type="SAM" id="MobiDB-lite"/>
    </source>
</evidence>
<feature type="region of interest" description="Disordered" evidence="2">
    <location>
        <begin position="253"/>
        <end position="279"/>
    </location>
</feature>
<dbReference type="Pfam" id="PF00435">
    <property type="entry name" value="Spectrin"/>
    <property type="match status" value="1"/>
</dbReference>
<evidence type="ECO:0000313" key="3">
    <source>
        <dbReference type="EMBL" id="VDD85090.1"/>
    </source>
</evidence>
<dbReference type="Gene3D" id="1.20.58.60">
    <property type="match status" value="2"/>
</dbReference>
<accession>A0A0N4UT18</accession>
<evidence type="ECO:0000313" key="5">
    <source>
        <dbReference type="WBParaSite" id="EVEC_0000032701-mRNA-1"/>
    </source>
</evidence>
<dbReference type="EMBL" id="UXUI01000177">
    <property type="protein sequence ID" value="VDD85090.1"/>
    <property type="molecule type" value="Genomic_DNA"/>
</dbReference>
<dbReference type="CDD" id="cd00176">
    <property type="entry name" value="SPEC"/>
    <property type="match status" value="1"/>
</dbReference>
<dbReference type="OrthoDB" id="10057795at2759"/>
<organism evidence="5">
    <name type="scientific">Enterobius vermicularis</name>
    <name type="common">Human pinworm</name>
    <dbReference type="NCBI Taxonomy" id="51028"/>
    <lineage>
        <taxon>Eukaryota</taxon>
        <taxon>Metazoa</taxon>
        <taxon>Ecdysozoa</taxon>
        <taxon>Nematoda</taxon>
        <taxon>Chromadorea</taxon>
        <taxon>Rhabditida</taxon>
        <taxon>Spirurina</taxon>
        <taxon>Oxyuridomorpha</taxon>
        <taxon>Oxyuroidea</taxon>
        <taxon>Oxyuridae</taxon>
        <taxon>Enterobius</taxon>
    </lineage>
</organism>
<dbReference type="AlphaFoldDB" id="A0A0N4UT18"/>
<protein>
    <submittedName>
        <fullName evidence="5">Dystrophin</fullName>
    </submittedName>
</protein>
<dbReference type="InterPro" id="IPR002017">
    <property type="entry name" value="Spectrin_repeat"/>
</dbReference>
<dbReference type="STRING" id="51028.A0A0N4UT18"/>
<reference evidence="5" key="1">
    <citation type="submission" date="2017-02" db="UniProtKB">
        <authorList>
            <consortium name="WormBaseParasite"/>
        </authorList>
    </citation>
    <scope>IDENTIFICATION</scope>
</reference>
<proteinExistence type="predicted"/>
<keyword evidence="4" id="KW-1185">Reference proteome</keyword>
<dbReference type="SUPFAM" id="SSF46966">
    <property type="entry name" value="Spectrin repeat"/>
    <property type="match status" value="2"/>
</dbReference>
<evidence type="ECO:0000313" key="4">
    <source>
        <dbReference type="Proteomes" id="UP000274131"/>
    </source>
</evidence>
<keyword evidence="1" id="KW-0175">Coiled coil</keyword>
<sequence>MVNARWERVRENAMARQNLLQQRLNFLQTQQLEEIRQWLNGMEEEMEKAEPLTPDVAATENLIRAHAVVQEKIEKEQEAVKKLSNFVAVVDEEDSDVSYEDLEKLLHSVGERWMGICEWAELRAHQLDEFFQLISQYKMVYKNLIIWLGEREEALRKLVPVENLIYDAQVVEQVEILQQMEAALEAGHADFVSLSQLAVDALAKLDSANSAAAEKLRQEVDSITERWDNIVSRIDKHSQSLVECGKAESRQLLHHDASPISETGSGSRRGSKDSKNVANSIMGNNSRSVSCGHIDVPASADSNRNVTCTSCSNLPCTSVISPVDIFIGNLEKVSEDLQPLIEWAHSFHVSAESDDIRNVIQICQGKLREIKLKEGQVNNLHSELERIRNLGIGAEQLQRANDSFEEFTHKWSEIVTKISDSLNSLSLRGDSKSEEGFEAETLRIANQLEEFFDSTANILRGCAQIPLSEREVRLKKLSEQIDAQQKNIAFLESNFTDKTRVNALKKRMEGMSAEITELIESSQFLERFERYLKSSLPSVKDPAVLRDDYRQCEEYLADLEKIKSDNLKCEELKKLGLARKDTVENVMKKYDYYEEKIREAERTLRDFKNRFSALKDEKVKLPLLIEVYQKLANEVSAARTILKEVEESVRDLASVTSYESVDIREATIIAFKTRVRDCVESWQSLEDEIQENISLISKEIKTMFQGYVRTCRDTVQDLRRAIESSVKASDAEEFSEHLDVTFSYTLIFDSFIGL</sequence>
<dbReference type="WBParaSite" id="EVEC_0000032701-mRNA-1">
    <property type="protein sequence ID" value="EVEC_0000032701-mRNA-1"/>
    <property type="gene ID" value="EVEC_0000032701"/>
</dbReference>
<feature type="coiled-coil region" evidence="1">
    <location>
        <begin position="467"/>
        <end position="521"/>
    </location>
</feature>
<dbReference type="InterPro" id="IPR018159">
    <property type="entry name" value="Spectrin/alpha-actinin"/>
</dbReference>
<name>A0A0N4UT18_ENTVE</name>
<evidence type="ECO:0000256" key="1">
    <source>
        <dbReference type="SAM" id="Coils"/>
    </source>
</evidence>
<gene>
    <name evidence="3" type="ORF">EVEC_LOCUS233</name>
</gene>
<feature type="coiled-coil region" evidence="1">
    <location>
        <begin position="583"/>
        <end position="648"/>
    </location>
</feature>
<reference evidence="3 4" key="2">
    <citation type="submission" date="2018-10" db="EMBL/GenBank/DDBJ databases">
        <authorList>
            <consortium name="Pathogen Informatics"/>
        </authorList>
    </citation>
    <scope>NUCLEOTIDE SEQUENCE [LARGE SCALE GENOMIC DNA]</scope>
</reference>